<dbReference type="Proteomes" id="UP001431783">
    <property type="component" value="Unassembled WGS sequence"/>
</dbReference>
<dbReference type="InterPro" id="IPR029526">
    <property type="entry name" value="PGBD"/>
</dbReference>
<organism evidence="3 4">
    <name type="scientific">Henosepilachna vigintioctopunctata</name>
    <dbReference type="NCBI Taxonomy" id="420089"/>
    <lineage>
        <taxon>Eukaryota</taxon>
        <taxon>Metazoa</taxon>
        <taxon>Ecdysozoa</taxon>
        <taxon>Arthropoda</taxon>
        <taxon>Hexapoda</taxon>
        <taxon>Insecta</taxon>
        <taxon>Pterygota</taxon>
        <taxon>Neoptera</taxon>
        <taxon>Endopterygota</taxon>
        <taxon>Coleoptera</taxon>
        <taxon>Polyphaga</taxon>
        <taxon>Cucujiformia</taxon>
        <taxon>Coccinelloidea</taxon>
        <taxon>Coccinellidae</taxon>
        <taxon>Epilachninae</taxon>
        <taxon>Epilachnini</taxon>
        <taxon>Henosepilachna</taxon>
    </lineage>
</organism>
<dbReference type="PANTHER" id="PTHR46599">
    <property type="entry name" value="PIGGYBAC TRANSPOSABLE ELEMENT-DERIVED PROTEIN 4"/>
    <property type="match status" value="1"/>
</dbReference>
<dbReference type="EMBL" id="JARQZJ010000123">
    <property type="protein sequence ID" value="KAK9889678.1"/>
    <property type="molecule type" value="Genomic_DNA"/>
</dbReference>
<feature type="domain" description="PiggyBac transposable element-derived protein" evidence="2">
    <location>
        <begin position="145"/>
        <end position="499"/>
    </location>
</feature>
<feature type="region of interest" description="Disordered" evidence="1">
    <location>
        <begin position="1"/>
        <end position="23"/>
    </location>
</feature>
<reference evidence="3 4" key="1">
    <citation type="submission" date="2023-03" db="EMBL/GenBank/DDBJ databases">
        <title>Genome insight into feeding habits of ladybird beetles.</title>
        <authorList>
            <person name="Li H.-S."/>
            <person name="Huang Y.-H."/>
            <person name="Pang H."/>
        </authorList>
    </citation>
    <scope>NUCLEOTIDE SEQUENCE [LARGE SCALE GENOMIC DNA]</scope>
    <source>
        <strain evidence="3">SYSU_2023b</strain>
        <tissue evidence="3">Whole body</tissue>
    </source>
</reference>
<accession>A0AAW1V8C4</accession>
<keyword evidence="4" id="KW-1185">Reference proteome</keyword>
<comment type="caution">
    <text evidence="3">The sequence shown here is derived from an EMBL/GenBank/DDBJ whole genome shotgun (WGS) entry which is preliminary data.</text>
</comment>
<evidence type="ECO:0000313" key="3">
    <source>
        <dbReference type="EMBL" id="KAK9889678.1"/>
    </source>
</evidence>
<dbReference type="PANTHER" id="PTHR46599:SF3">
    <property type="entry name" value="PIGGYBAC TRANSPOSABLE ELEMENT-DERIVED PROTEIN 4"/>
    <property type="match status" value="1"/>
</dbReference>
<dbReference type="AlphaFoldDB" id="A0AAW1V8C4"/>
<gene>
    <name evidence="3" type="ORF">WA026_007057</name>
</gene>
<dbReference type="Pfam" id="PF13843">
    <property type="entry name" value="DDE_Tnp_1_7"/>
    <property type="match status" value="1"/>
</dbReference>
<proteinExistence type="predicted"/>
<sequence>MADNSQGPSNKKKPRLNLPNTKKAVDEEVLVSISYSSDEDGYNCLKDSDISESDCSLEFDDSESEEDAADAIDLLDLLQVSFSETDNEDGGFDTLTTLTGHDASSKPPAHQPVIPNWSDIPIPMCSFPFSQKNELLVPIPGNNEPIDFFRLLFDDDILNLLVSETNTYAEALICSEGVSEKSRITRWKPVCSEEMLKFVALILHTGTIKMNRLQDFWKCHPLFNLTCFSAYMSRDRFLLILRCLHFTQNMDNNLDRLQKIRPIINFFNNKMSTVYNPGKELSLDEPMILWKRRLVFRHCIKKTNPKYGIKLYMLTEPNGLILKSLVYSGELGEYLQKGHTTEVVLDLLEGYLDSGHSVYMDELYNSFELAHQLTNRNTYCSGFIDKKRIYNPKEVLTKKLKKCETIAKYSHNVMVAKWRNKRDVLYISNEFKNDMVKFVDKRQRKKEKPAPIFHFNKYNGSLQDIQDQLLSFYPCDRISLPWFKKLGVHFIYLMLFNSHLLYNKYSGRKMSLYDFRISILKSLLNIDVVNKPVKIDDTKHFLTKITSLNSDGRVNRKRCKVCSVNKIRKLTRYHCEKCPKQPGFCVGICFEIGHN</sequence>
<protein>
    <recommendedName>
        <fullName evidence="2">PiggyBac transposable element-derived protein domain-containing protein</fullName>
    </recommendedName>
</protein>
<evidence type="ECO:0000256" key="1">
    <source>
        <dbReference type="SAM" id="MobiDB-lite"/>
    </source>
</evidence>
<name>A0AAW1V8C4_9CUCU</name>
<evidence type="ECO:0000259" key="2">
    <source>
        <dbReference type="Pfam" id="PF13843"/>
    </source>
</evidence>
<evidence type="ECO:0000313" key="4">
    <source>
        <dbReference type="Proteomes" id="UP001431783"/>
    </source>
</evidence>